<organism evidence="1 2">
    <name type="scientific">Stylosanthes scabra</name>
    <dbReference type="NCBI Taxonomy" id="79078"/>
    <lineage>
        <taxon>Eukaryota</taxon>
        <taxon>Viridiplantae</taxon>
        <taxon>Streptophyta</taxon>
        <taxon>Embryophyta</taxon>
        <taxon>Tracheophyta</taxon>
        <taxon>Spermatophyta</taxon>
        <taxon>Magnoliopsida</taxon>
        <taxon>eudicotyledons</taxon>
        <taxon>Gunneridae</taxon>
        <taxon>Pentapetalae</taxon>
        <taxon>rosids</taxon>
        <taxon>fabids</taxon>
        <taxon>Fabales</taxon>
        <taxon>Fabaceae</taxon>
        <taxon>Papilionoideae</taxon>
        <taxon>50 kb inversion clade</taxon>
        <taxon>dalbergioids sensu lato</taxon>
        <taxon>Dalbergieae</taxon>
        <taxon>Pterocarpus clade</taxon>
        <taxon>Stylosanthes</taxon>
    </lineage>
</organism>
<accession>A0ABU6TGZ0</accession>
<dbReference type="EMBL" id="JASCZI010090947">
    <property type="protein sequence ID" value="MED6147996.1"/>
    <property type="molecule type" value="Genomic_DNA"/>
</dbReference>
<reference evidence="1 2" key="1">
    <citation type="journal article" date="2023" name="Plants (Basel)">
        <title>Bridging the Gap: Combining Genomics and Transcriptomics Approaches to Understand Stylosanthes scabra, an Orphan Legume from the Brazilian Caatinga.</title>
        <authorList>
            <person name="Ferreira-Neto J.R.C."/>
            <person name="da Silva M.D."/>
            <person name="Binneck E."/>
            <person name="de Melo N.F."/>
            <person name="da Silva R.H."/>
            <person name="de Melo A.L.T.M."/>
            <person name="Pandolfi V."/>
            <person name="Bustamante F.O."/>
            <person name="Brasileiro-Vidal A.C."/>
            <person name="Benko-Iseppon A.M."/>
        </authorList>
    </citation>
    <scope>NUCLEOTIDE SEQUENCE [LARGE SCALE GENOMIC DNA]</scope>
    <source>
        <tissue evidence="1">Leaves</tissue>
    </source>
</reference>
<sequence>MYPEDHEILIEDLCQHAIRLELCSKTDVFATITSLKNSNLLMPSITIKDHVSMHDLVRYAARKIVFKEKPTNRDDISEYMNALYNEEHFQWQEELHRLLRRLYGATEYPECSSTSRELQVAQPYSSIMLMPKPSVAMIASSNSL</sequence>
<dbReference type="Proteomes" id="UP001341840">
    <property type="component" value="Unassembled WGS sequence"/>
</dbReference>
<keyword evidence="2" id="KW-1185">Reference proteome</keyword>
<gene>
    <name evidence="1" type="ORF">PIB30_049035</name>
</gene>
<proteinExistence type="predicted"/>
<evidence type="ECO:0000313" key="2">
    <source>
        <dbReference type="Proteomes" id="UP001341840"/>
    </source>
</evidence>
<name>A0ABU6TGZ0_9FABA</name>
<protein>
    <submittedName>
        <fullName evidence="1">Uncharacterized protein</fullName>
    </submittedName>
</protein>
<comment type="caution">
    <text evidence="1">The sequence shown here is derived from an EMBL/GenBank/DDBJ whole genome shotgun (WGS) entry which is preliminary data.</text>
</comment>
<evidence type="ECO:0000313" key="1">
    <source>
        <dbReference type="EMBL" id="MED6147996.1"/>
    </source>
</evidence>